<evidence type="ECO:0000313" key="3">
    <source>
        <dbReference type="Proteomes" id="UP000008225"/>
    </source>
</evidence>
<dbReference type="Ensembl" id="ENSCJAT00000147215.1">
    <property type="protein sequence ID" value="ENSCJAP00000092748.1"/>
    <property type="gene ID" value="ENSCJAG00000077956.1"/>
</dbReference>
<keyword evidence="1" id="KW-0812">Transmembrane</keyword>
<evidence type="ECO:0000256" key="1">
    <source>
        <dbReference type="SAM" id="Phobius"/>
    </source>
</evidence>
<dbReference type="AlphaFoldDB" id="A0A8I3WZM0"/>
<keyword evidence="3" id="KW-1185">Reference proteome</keyword>
<keyword evidence="1" id="KW-1133">Transmembrane helix</keyword>
<dbReference type="GeneTree" id="ENSGT01120000271815"/>
<feature type="transmembrane region" description="Helical" evidence="1">
    <location>
        <begin position="6"/>
        <end position="25"/>
    </location>
</feature>
<accession>A0A8I3WZM0</accession>
<proteinExistence type="predicted"/>
<dbReference type="PRINTS" id="PR02045">
    <property type="entry name" value="F138DOMAIN"/>
</dbReference>
<feature type="transmembrane region" description="Helical" evidence="1">
    <location>
        <begin position="55"/>
        <end position="73"/>
    </location>
</feature>
<keyword evidence="1" id="KW-0472">Membrane</keyword>
<organism evidence="2 3">
    <name type="scientific">Callithrix jacchus</name>
    <name type="common">White-tufted-ear marmoset</name>
    <name type="synonym">Simia Jacchus</name>
    <dbReference type="NCBI Taxonomy" id="9483"/>
    <lineage>
        <taxon>Eukaryota</taxon>
        <taxon>Metazoa</taxon>
        <taxon>Chordata</taxon>
        <taxon>Craniata</taxon>
        <taxon>Vertebrata</taxon>
        <taxon>Euteleostomi</taxon>
        <taxon>Mammalia</taxon>
        <taxon>Eutheria</taxon>
        <taxon>Euarchontoglires</taxon>
        <taxon>Primates</taxon>
        <taxon>Haplorrhini</taxon>
        <taxon>Platyrrhini</taxon>
        <taxon>Cebidae</taxon>
        <taxon>Callitrichinae</taxon>
        <taxon>Callithrix</taxon>
        <taxon>Callithrix</taxon>
    </lineage>
</organism>
<evidence type="ECO:0000313" key="2">
    <source>
        <dbReference type="Ensembl" id="ENSCJAP00000092748.1"/>
    </source>
</evidence>
<dbReference type="PANTHER" id="PTHR12138:SF133">
    <property type="entry name" value="SECRETED PROTEIN"/>
    <property type="match status" value="1"/>
</dbReference>
<reference evidence="2" key="2">
    <citation type="submission" date="2025-08" db="UniProtKB">
        <authorList>
            <consortium name="Ensembl"/>
        </authorList>
    </citation>
    <scope>IDENTIFICATION</scope>
</reference>
<dbReference type="Proteomes" id="UP000008225">
    <property type="component" value="Chromosome 4"/>
</dbReference>
<dbReference type="PANTHER" id="PTHR12138">
    <property type="entry name" value="PRIMATE-EXPANDED PROTEIN FAMILY"/>
    <property type="match status" value="1"/>
</dbReference>
<protein>
    <submittedName>
        <fullName evidence="2">Uncharacterized protein</fullName>
    </submittedName>
</protein>
<reference evidence="2 3" key="1">
    <citation type="submission" date="2009-03" db="EMBL/GenBank/DDBJ databases">
        <authorList>
            <person name="Warren W."/>
            <person name="Ye L."/>
            <person name="Minx P."/>
            <person name="Worley K."/>
            <person name="Gibbs R."/>
            <person name="Wilson R.K."/>
        </authorList>
    </citation>
    <scope>NUCLEOTIDE SEQUENCE [LARGE SCALE GENOMIC DNA]</scope>
</reference>
<reference evidence="2" key="3">
    <citation type="submission" date="2025-09" db="UniProtKB">
        <authorList>
            <consortium name="Ensembl"/>
        </authorList>
    </citation>
    <scope>IDENTIFICATION</scope>
</reference>
<name>A0A8I3WZM0_CALJA</name>
<sequence length="205" mass="21947">MLKGIIIYIFKFYFFFFLRQVITMLPRLECSGTISAHCSLHLPSSSSSPTSASRIAVTIGMCHHILLIFVFLVETGFCHLAQAGLEFLSSSNQPTSISQSTGITGMSHLLSPHRDRVSLCHPDWSAHCNHDVPGSSDPPTSAPLVAGTTSVLHQNQLIFVIFAETGFCHIAQAGLQLLGSSDPPALASQSAGITDVSHCTQPSPS</sequence>